<dbReference type="InterPro" id="IPR017568">
    <property type="entry name" value="3-oxoacyl-ACP_synth-2"/>
</dbReference>
<proteinExistence type="inferred from homology"/>
<dbReference type="EC" id="2.3.1.179" evidence="3 11"/>
<evidence type="ECO:0000256" key="12">
    <source>
        <dbReference type="PIRSR" id="PIRSR000447-1"/>
    </source>
</evidence>
<evidence type="ECO:0000256" key="9">
    <source>
        <dbReference type="ARBA" id="ARBA00023160"/>
    </source>
</evidence>
<dbReference type="Pfam" id="PF02801">
    <property type="entry name" value="Ketoacyl-synt_C"/>
    <property type="match status" value="1"/>
</dbReference>
<comment type="catalytic activity">
    <reaction evidence="11">
        <text>(9Z)-hexadecenoyl-[ACP] + malonyl-[ACP] + H(+) = 3-oxo-(11Z)-octadecenoyl-[ACP] + holo-[ACP] + CO2</text>
        <dbReference type="Rhea" id="RHEA:55040"/>
        <dbReference type="Rhea" id="RHEA-COMP:9623"/>
        <dbReference type="Rhea" id="RHEA-COMP:9685"/>
        <dbReference type="Rhea" id="RHEA-COMP:10800"/>
        <dbReference type="Rhea" id="RHEA-COMP:14074"/>
        <dbReference type="ChEBI" id="CHEBI:15378"/>
        <dbReference type="ChEBI" id="CHEBI:16526"/>
        <dbReference type="ChEBI" id="CHEBI:64479"/>
        <dbReference type="ChEBI" id="CHEBI:78449"/>
        <dbReference type="ChEBI" id="CHEBI:83989"/>
        <dbReference type="ChEBI" id="CHEBI:138538"/>
        <dbReference type="EC" id="2.3.1.179"/>
    </reaction>
</comment>
<dbReference type="NCBIfam" id="NF005589">
    <property type="entry name" value="PRK07314.1"/>
    <property type="match status" value="1"/>
</dbReference>
<keyword evidence="6 11" id="KW-0808">Transferase</keyword>
<evidence type="ECO:0000256" key="7">
    <source>
        <dbReference type="ARBA" id="ARBA00022832"/>
    </source>
</evidence>
<comment type="pathway">
    <text evidence="1 11">Lipid metabolism; fatty acid biosynthesis.</text>
</comment>
<dbReference type="PIRSF" id="PIRSF000447">
    <property type="entry name" value="KAS_II"/>
    <property type="match status" value="1"/>
</dbReference>
<evidence type="ECO:0000256" key="13">
    <source>
        <dbReference type="RuleBase" id="RU003694"/>
    </source>
</evidence>
<gene>
    <name evidence="15" type="primary">fabF</name>
    <name evidence="15" type="ORF">KIH39_05035</name>
</gene>
<dbReference type="InterPro" id="IPR000794">
    <property type="entry name" value="Beta-ketoacyl_synthase"/>
</dbReference>
<keyword evidence="10 11" id="KW-0012">Acyltransferase</keyword>
<dbReference type="PANTHER" id="PTHR11712">
    <property type="entry name" value="POLYKETIDE SYNTHASE-RELATED"/>
    <property type="match status" value="1"/>
</dbReference>
<dbReference type="RefSeq" id="WP_213498174.1">
    <property type="nucleotide sequence ID" value="NZ_CP074694.1"/>
</dbReference>
<keyword evidence="16" id="KW-1185">Reference proteome</keyword>
<dbReference type="AlphaFoldDB" id="A0A8E6B872"/>
<evidence type="ECO:0000256" key="11">
    <source>
        <dbReference type="PIRNR" id="PIRNR000447"/>
    </source>
</evidence>
<dbReference type="SMART" id="SM00825">
    <property type="entry name" value="PKS_KS"/>
    <property type="match status" value="1"/>
</dbReference>
<evidence type="ECO:0000256" key="3">
    <source>
        <dbReference type="ARBA" id="ARBA00012356"/>
    </source>
</evidence>
<evidence type="ECO:0000313" key="15">
    <source>
        <dbReference type="EMBL" id="QVL33284.1"/>
    </source>
</evidence>
<dbReference type="InterPro" id="IPR016039">
    <property type="entry name" value="Thiolase-like"/>
</dbReference>
<feature type="active site" description="For beta-ketoacyl synthase activity" evidence="12">
    <location>
        <position position="163"/>
    </location>
</feature>
<name>A0A8E6B872_9BACT</name>
<dbReference type="InterPro" id="IPR014030">
    <property type="entry name" value="Ketoacyl_synth_N"/>
</dbReference>
<dbReference type="FunFam" id="3.40.47.10:FF:000009">
    <property type="entry name" value="3-oxoacyl-[acyl-carrier-protein] synthase 2"/>
    <property type="match status" value="1"/>
</dbReference>
<evidence type="ECO:0000256" key="10">
    <source>
        <dbReference type="ARBA" id="ARBA00023315"/>
    </source>
</evidence>
<dbReference type="GO" id="GO:0006633">
    <property type="term" value="P:fatty acid biosynthetic process"/>
    <property type="evidence" value="ECO:0007669"/>
    <property type="project" value="UniProtKB-UniRule"/>
</dbReference>
<keyword evidence="8" id="KW-0443">Lipid metabolism</keyword>
<dbReference type="InterPro" id="IPR018201">
    <property type="entry name" value="Ketoacyl_synth_AS"/>
</dbReference>
<evidence type="ECO:0000256" key="6">
    <source>
        <dbReference type="ARBA" id="ARBA00022679"/>
    </source>
</evidence>
<dbReference type="InterPro" id="IPR014031">
    <property type="entry name" value="Ketoacyl_synth_C"/>
</dbReference>
<dbReference type="SUPFAM" id="SSF53901">
    <property type="entry name" value="Thiolase-like"/>
    <property type="match status" value="2"/>
</dbReference>
<dbReference type="PANTHER" id="PTHR11712:SF336">
    <property type="entry name" value="3-OXOACYL-[ACYL-CARRIER-PROTEIN] SYNTHASE, MITOCHONDRIAL"/>
    <property type="match status" value="1"/>
</dbReference>
<evidence type="ECO:0000256" key="1">
    <source>
        <dbReference type="ARBA" id="ARBA00005194"/>
    </source>
</evidence>
<comment type="function">
    <text evidence="11">Involved in the type II fatty acid elongation cycle. Catalyzes the elongation of a wide range of acyl-ACP by the addition of two carbons from malonyl-ACP to an acyl acceptor. Can efficiently catalyze the conversion of palmitoleoyl-ACP (cis-hexadec-9-enoyl-ACP) to cis-vaccenoyl-ACP (cis-octadec-11-enoyl-ACP), an essential step in the thermal regulation of fatty acid composition.</text>
</comment>
<evidence type="ECO:0000256" key="4">
    <source>
        <dbReference type="ARBA" id="ARBA00014657"/>
    </source>
</evidence>
<dbReference type="Gene3D" id="3.40.47.10">
    <property type="match status" value="1"/>
</dbReference>
<accession>A0A8E6B872</accession>
<evidence type="ECO:0000256" key="2">
    <source>
        <dbReference type="ARBA" id="ARBA00008467"/>
    </source>
</evidence>
<dbReference type="Proteomes" id="UP000676194">
    <property type="component" value="Chromosome"/>
</dbReference>
<evidence type="ECO:0000259" key="14">
    <source>
        <dbReference type="PROSITE" id="PS52004"/>
    </source>
</evidence>
<evidence type="ECO:0000256" key="5">
    <source>
        <dbReference type="ARBA" id="ARBA00022516"/>
    </source>
</evidence>
<dbReference type="GO" id="GO:0005829">
    <property type="term" value="C:cytosol"/>
    <property type="evidence" value="ECO:0007669"/>
    <property type="project" value="TreeGrafter"/>
</dbReference>
<dbReference type="GO" id="GO:0004315">
    <property type="term" value="F:3-oxoacyl-[acyl-carrier-protein] synthase activity"/>
    <property type="evidence" value="ECO:0007669"/>
    <property type="project" value="UniProtKB-UniRule"/>
</dbReference>
<keyword evidence="9 11" id="KW-0275">Fatty acid biosynthesis</keyword>
<dbReference type="EMBL" id="CP074694">
    <property type="protein sequence ID" value="QVL33284.1"/>
    <property type="molecule type" value="Genomic_DNA"/>
</dbReference>
<feature type="domain" description="Ketosynthase family 3 (KS3)" evidence="14">
    <location>
        <begin position="2"/>
        <end position="410"/>
    </location>
</feature>
<dbReference type="Pfam" id="PF00109">
    <property type="entry name" value="ketoacyl-synt"/>
    <property type="match status" value="1"/>
</dbReference>
<comment type="similarity">
    <text evidence="2 11 13">Belongs to the thiolase-like superfamily. Beta-ketoacyl-ACP synthases family.</text>
</comment>
<keyword evidence="7" id="KW-0276">Fatty acid metabolism</keyword>
<sequence length="411" mass="43279">MTRRVVVTGLGTVNPLASDVSGFWQGLLEGKSGIGPITLFDTSAFRVRFGGEVKNWQPETLIEGKLARRLDRFAQFALVAAKQAIQDCGLDFSKEDAFRCGCMIASGIGGLSEFEEQHSRYLTGGPGRISPFVIPKMIANSASGTVSIEFGLMGPNTAISTACASASHAIGDAFHTIKMGLADVMVTGGAEAGITPMGLGGFCSSKALSTRNDDPVHASRPFDKDRDGFVLAEGAGIVVLEEYEHAKSRNATIYAEILGCGNTADAFHITQPHEEGLGAAKAMELAVKYAGLNPEDILYVNAHGTSTQLGDVAETKAIKKVFGSFARKLAVSSTKSMLGHLLGASGGVAVIACCLSLKKGVLHPTINLQTPDPNCDLDYIPNQPREVRVKHLITNSFGFGGHNCCLAFGAV</sequence>
<dbReference type="PROSITE" id="PS52004">
    <property type="entry name" value="KS3_2"/>
    <property type="match status" value="1"/>
</dbReference>
<keyword evidence="5 11" id="KW-0444">Lipid biosynthesis</keyword>
<dbReference type="NCBIfam" id="TIGR03150">
    <property type="entry name" value="fabF"/>
    <property type="match status" value="1"/>
</dbReference>
<reference evidence="15" key="1">
    <citation type="submission" date="2021-05" db="EMBL/GenBank/DDBJ databases">
        <title>Complete genome sequence of the cellulolytic planctomycete Telmatocola sphagniphila SP2T and characterization of the first cellulase from planctomycetes.</title>
        <authorList>
            <person name="Rakitin A.L."/>
            <person name="Beletsky A.V."/>
            <person name="Naumoff D.G."/>
            <person name="Kulichevskaya I.S."/>
            <person name="Mardanov A.V."/>
            <person name="Ravin N.V."/>
            <person name="Dedysh S.N."/>
        </authorList>
    </citation>
    <scope>NUCLEOTIDE SEQUENCE</scope>
    <source>
        <strain evidence="15">SP2T</strain>
    </source>
</reference>
<protein>
    <recommendedName>
        <fullName evidence="4 11">3-oxoacyl-[acyl-carrier-protein] synthase 2</fullName>
        <ecNumber evidence="3 11">2.3.1.179</ecNumber>
    </recommendedName>
</protein>
<dbReference type="UniPathway" id="UPA00094"/>
<comment type="catalytic activity">
    <reaction evidence="11">
        <text>a fatty acyl-[ACP] + malonyl-[ACP] + H(+) = a 3-oxoacyl-[ACP] + holo-[ACP] + CO2</text>
        <dbReference type="Rhea" id="RHEA:22836"/>
        <dbReference type="Rhea" id="RHEA-COMP:9623"/>
        <dbReference type="Rhea" id="RHEA-COMP:9685"/>
        <dbReference type="Rhea" id="RHEA-COMP:9916"/>
        <dbReference type="Rhea" id="RHEA-COMP:14125"/>
        <dbReference type="ChEBI" id="CHEBI:15378"/>
        <dbReference type="ChEBI" id="CHEBI:16526"/>
        <dbReference type="ChEBI" id="CHEBI:64479"/>
        <dbReference type="ChEBI" id="CHEBI:78449"/>
        <dbReference type="ChEBI" id="CHEBI:78776"/>
        <dbReference type="ChEBI" id="CHEBI:138651"/>
    </reaction>
</comment>
<dbReference type="CDD" id="cd00834">
    <property type="entry name" value="KAS_I_II"/>
    <property type="match status" value="1"/>
</dbReference>
<organism evidence="15 16">
    <name type="scientific">Telmatocola sphagniphila</name>
    <dbReference type="NCBI Taxonomy" id="1123043"/>
    <lineage>
        <taxon>Bacteria</taxon>
        <taxon>Pseudomonadati</taxon>
        <taxon>Planctomycetota</taxon>
        <taxon>Planctomycetia</taxon>
        <taxon>Gemmatales</taxon>
        <taxon>Gemmataceae</taxon>
    </lineage>
</organism>
<dbReference type="KEGG" id="tsph:KIH39_05035"/>
<evidence type="ECO:0000256" key="8">
    <source>
        <dbReference type="ARBA" id="ARBA00023098"/>
    </source>
</evidence>
<dbReference type="InterPro" id="IPR020841">
    <property type="entry name" value="PKS_Beta-ketoAc_synthase_dom"/>
</dbReference>
<dbReference type="PROSITE" id="PS00606">
    <property type="entry name" value="KS3_1"/>
    <property type="match status" value="1"/>
</dbReference>
<evidence type="ECO:0000313" key="16">
    <source>
        <dbReference type="Proteomes" id="UP000676194"/>
    </source>
</evidence>